<dbReference type="InterPro" id="IPR001353">
    <property type="entry name" value="Proteasome_sua/b"/>
</dbReference>
<comment type="function">
    <text evidence="10">Component of the proteasome, a multicatalytic proteinase complex which is characterized by its ability to cleave peptides with Arg, Phe, Tyr, Leu, and Glu adjacent to the leaving group at neutral or slightly basic pH. The proteasome has an ATP-dependent proteolytic activity.</text>
</comment>
<reference evidence="11" key="1">
    <citation type="submission" date="2023-06" db="EMBL/GenBank/DDBJ databases">
        <authorList>
            <person name="Delattre M."/>
        </authorList>
    </citation>
    <scope>NUCLEOTIDE SEQUENCE</scope>
    <source>
        <strain evidence="11">AF72</strain>
    </source>
</reference>
<feature type="non-terminal residue" evidence="11">
    <location>
        <position position="1"/>
    </location>
</feature>
<dbReference type="GO" id="GO:0004298">
    <property type="term" value="F:threonine-type endopeptidase activity"/>
    <property type="evidence" value="ECO:0007669"/>
    <property type="project" value="UniProtKB-KW"/>
</dbReference>
<evidence type="ECO:0000256" key="8">
    <source>
        <dbReference type="ARBA" id="ARBA00026071"/>
    </source>
</evidence>
<evidence type="ECO:0000256" key="2">
    <source>
        <dbReference type="ARBA" id="ARBA00022490"/>
    </source>
</evidence>
<sequence length="244" mass="26563">MDTMREDLVKAVPALGHYPQEPISTGTTLIAMEYEGGVVVGTDSRTSAGSFISSRVTNKITPVTDHLVVCRSGNAADTQTIADIVKYHLEVYSMLENDKISIYRATQIFRQFLYSYRDQLSASVLVAGWDEKLGGQLYALPIGGFVTRQKSTASGSGSTFVSGYLDRMWKPNMTKEECIKVVKEAVGLATFRDGSSGGVIRIGVVDKDGTNITLYRPDGADFPKIRPPAAYPSWPAHVEAKNNA</sequence>
<dbReference type="GO" id="GO:0019774">
    <property type="term" value="C:proteasome core complex, beta-subunit complex"/>
    <property type="evidence" value="ECO:0007669"/>
    <property type="project" value="UniProtKB-ARBA"/>
</dbReference>
<dbReference type="EMBL" id="CATQJA010002631">
    <property type="protein sequence ID" value="CAJ0574512.1"/>
    <property type="molecule type" value="Genomic_DNA"/>
</dbReference>
<evidence type="ECO:0000256" key="10">
    <source>
        <dbReference type="RuleBase" id="RU004203"/>
    </source>
</evidence>
<organism evidence="11 12">
    <name type="scientific">Mesorhabditis spiculigera</name>
    <dbReference type="NCBI Taxonomy" id="96644"/>
    <lineage>
        <taxon>Eukaryota</taxon>
        <taxon>Metazoa</taxon>
        <taxon>Ecdysozoa</taxon>
        <taxon>Nematoda</taxon>
        <taxon>Chromadorea</taxon>
        <taxon>Rhabditida</taxon>
        <taxon>Rhabditina</taxon>
        <taxon>Rhabditomorpha</taxon>
        <taxon>Rhabditoidea</taxon>
        <taxon>Rhabditidae</taxon>
        <taxon>Mesorhabditinae</taxon>
        <taxon>Mesorhabditis</taxon>
    </lineage>
</organism>
<evidence type="ECO:0000256" key="7">
    <source>
        <dbReference type="ARBA" id="ARBA00024953"/>
    </source>
</evidence>
<dbReference type="CDD" id="cd03762">
    <property type="entry name" value="proteasome_beta_type_6"/>
    <property type="match status" value="1"/>
</dbReference>
<dbReference type="Proteomes" id="UP001177023">
    <property type="component" value="Unassembled WGS sequence"/>
</dbReference>
<keyword evidence="4" id="KW-0888">Threonine protease</keyword>
<dbReference type="InterPro" id="IPR023333">
    <property type="entry name" value="Proteasome_suB-type"/>
</dbReference>
<keyword evidence="3" id="KW-0645">Protease</keyword>
<name>A0AA36CSI6_9BILA</name>
<feature type="active site" description="Nucleophile" evidence="9">
    <location>
        <position position="27"/>
    </location>
</feature>
<dbReference type="InterPro" id="IPR016050">
    <property type="entry name" value="Proteasome_bsu_CS"/>
</dbReference>
<comment type="function">
    <text evidence="7">Non-catalytic component of the proteasome, a multicatalytic proteinase complex which is characterized by its ability to cleave peptides with Arg, Phe, Tyr, Leu, and Glu adjacent to the leaving group at neutral or slightly basic pH. The proteasome has an ATP-dependent proteolytic activity.</text>
</comment>
<evidence type="ECO:0000313" key="11">
    <source>
        <dbReference type="EMBL" id="CAJ0574512.1"/>
    </source>
</evidence>
<protein>
    <recommendedName>
        <fullName evidence="10">Proteasome subunit beta</fullName>
    </recommendedName>
</protein>
<dbReference type="PANTHER" id="PTHR32194:SF0">
    <property type="entry name" value="ATP-DEPENDENT PROTEASE SUBUNIT HSLV"/>
    <property type="match status" value="1"/>
</dbReference>
<dbReference type="PROSITE" id="PS00854">
    <property type="entry name" value="PROTEASOME_BETA_1"/>
    <property type="match status" value="1"/>
</dbReference>
<proteinExistence type="inferred from homology"/>
<accession>A0AA36CSI6</accession>
<dbReference type="FunFam" id="3.60.20.10:FF:000083">
    <property type="entry name" value="Proteasome subunit beta"/>
    <property type="match status" value="1"/>
</dbReference>
<keyword evidence="10" id="KW-0539">Nucleus</keyword>
<keyword evidence="5" id="KW-0378">Hydrolase</keyword>
<comment type="caution">
    <text evidence="11">The sequence shown here is derived from an EMBL/GenBank/DDBJ whole genome shotgun (WGS) entry which is preliminary data.</text>
</comment>
<evidence type="ECO:0000256" key="9">
    <source>
        <dbReference type="PIRSR" id="PIRSR600243-1"/>
    </source>
</evidence>
<comment type="subunit">
    <text evidence="10">Component of the proteasome complex.</text>
</comment>
<keyword evidence="2 10" id="KW-0963">Cytoplasm</keyword>
<dbReference type="GO" id="GO:0051603">
    <property type="term" value="P:proteolysis involved in protein catabolic process"/>
    <property type="evidence" value="ECO:0007669"/>
    <property type="project" value="InterPro"/>
</dbReference>
<dbReference type="GO" id="GO:0005737">
    <property type="term" value="C:cytoplasm"/>
    <property type="evidence" value="ECO:0007669"/>
    <property type="project" value="UniProtKB-SubCell"/>
</dbReference>
<evidence type="ECO:0000256" key="6">
    <source>
        <dbReference type="ARBA" id="ARBA00022942"/>
    </source>
</evidence>
<dbReference type="PRINTS" id="PR00141">
    <property type="entry name" value="PROTEASOME"/>
</dbReference>
<dbReference type="PROSITE" id="PS51476">
    <property type="entry name" value="PROTEASOME_BETA_2"/>
    <property type="match status" value="1"/>
</dbReference>
<gene>
    <name evidence="11" type="ORF">MSPICULIGERA_LOCUS12845</name>
</gene>
<comment type="subcellular location">
    <subcellularLocation>
        <location evidence="10">Cytoplasm</location>
    </subcellularLocation>
    <subcellularLocation>
        <location evidence="10">Nucleus</location>
    </subcellularLocation>
</comment>
<evidence type="ECO:0000256" key="5">
    <source>
        <dbReference type="ARBA" id="ARBA00022801"/>
    </source>
</evidence>
<evidence type="ECO:0000256" key="3">
    <source>
        <dbReference type="ARBA" id="ARBA00022670"/>
    </source>
</evidence>
<evidence type="ECO:0000256" key="4">
    <source>
        <dbReference type="ARBA" id="ARBA00022698"/>
    </source>
</evidence>
<comment type="similarity">
    <text evidence="10">Belongs to the peptidase T1B family.</text>
</comment>
<dbReference type="GO" id="GO:0005634">
    <property type="term" value="C:nucleus"/>
    <property type="evidence" value="ECO:0007669"/>
    <property type="project" value="UniProtKB-SubCell"/>
</dbReference>
<dbReference type="PANTHER" id="PTHR32194">
    <property type="entry name" value="METALLOPROTEASE TLDD"/>
    <property type="match status" value="1"/>
</dbReference>
<dbReference type="InterPro" id="IPR029055">
    <property type="entry name" value="Ntn_hydrolases_N"/>
</dbReference>
<keyword evidence="6 10" id="KW-0647">Proteasome</keyword>
<dbReference type="InterPro" id="IPR000243">
    <property type="entry name" value="Pept_T1A_subB"/>
</dbReference>
<dbReference type="Gene3D" id="3.60.20.10">
    <property type="entry name" value="Glutamine Phosphoribosylpyrophosphate, subunit 1, domain 1"/>
    <property type="match status" value="1"/>
</dbReference>
<keyword evidence="12" id="KW-1185">Reference proteome</keyword>
<comment type="subunit">
    <text evidence="8">The 26S proteasome consists of a 20S proteasome core and two 19S regulatory subunits. The 20S proteasome core is composed of 28 subunits that are arranged in four stacked rings, resulting in a barrel-shaped structure. The two end rings are each formed by seven alpha subunits, and the two central rings are each formed by seven beta subunits. The catalytic chamber with the active sites is on the inside of the barrel.</text>
</comment>
<evidence type="ECO:0000256" key="1">
    <source>
        <dbReference type="ARBA" id="ARBA00001198"/>
    </source>
</evidence>
<dbReference type="SUPFAM" id="SSF56235">
    <property type="entry name" value="N-terminal nucleophile aminohydrolases (Ntn hydrolases)"/>
    <property type="match status" value="1"/>
</dbReference>
<dbReference type="Pfam" id="PF00227">
    <property type="entry name" value="Proteasome"/>
    <property type="match status" value="1"/>
</dbReference>
<dbReference type="AlphaFoldDB" id="A0AA36CSI6"/>
<evidence type="ECO:0000313" key="12">
    <source>
        <dbReference type="Proteomes" id="UP001177023"/>
    </source>
</evidence>
<comment type="catalytic activity">
    <reaction evidence="1">
        <text>Cleavage of peptide bonds with very broad specificity.</text>
        <dbReference type="EC" id="3.4.25.1"/>
    </reaction>
</comment>